<sequence length="158" mass="16761">MPLVGVPLVPFLRLSTPPLVTCQLRSSGAIALTTLLCHQTSSLTNLILRIDLEDAIAAATAAAVRAAAALPWATRTPERPSHKTCCNTVLPPPVNRQPPTAHRPTSRNSPPQPAFHFPLPGVWMEPAAPGDWACCDRAPNNRQPSSCGCPALPDEIAV</sequence>
<protein>
    <submittedName>
        <fullName evidence="2">Uncharacterized protein</fullName>
    </submittedName>
</protein>
<comment type="caution">
    <text evidence="2">The sequence shown here is derived from an EMBL/GenBank/DDBJ whole genome shotgun (WGS) entry which is preliminary data.</text>
</comment>
<organism evidence="2 3">
    <name type="scientific">Neonectria ditissima</name>
    <dbReference type="NCBI Taxonomy" id="78410"/>
    <lineage>
        <taxon>Eukaryota</taxon>
        <taxon>Fungi</taxon>
        <taxon>Dikarya</taxon>
        <taxon>Ascomycota</taxon>
        <taxon>Pezizomycotina</taxon>
        <taxon>Sordariomycetes</taxon>
        <taxon>Hypocreomycetidae</taxon>
        <taxon>Hypocreales</taxon>
        <taxon>Nectriaceae</taxon>
        <taxon>Neonectria</taxon>
    </lineage>
</organism>
<proteinExistence type="predicted"/>
<dbReference type="EMBL" id="LKCW01000110">
    <property type="protein sequence ID" value="KPM39324.1"/>
    <property type="molecule type" value="Genomic_DNA"/>
</dbReference>
<evidence type="ECO:0000313" key="3">
    <source>
        <dbReference type="Proteomes" id="UP000050424"/>
    </source>
</evidence>
<evidence type="ECO:0000256" key="1">
    <source>
        <dbReference type="SAM" id="MobiDB-lite"/>
    </source>
</evidence>
<evidence type="ECO:0000313" key="2">
    <source>
        <dbReference type="EMBL" id="KPM39324.1"/>
    </source>
</evidence>
<accession>A0A0N8H6L7</accession>
<gene>
    <name evidence="2" type="ORF">AK830_g7235</name>
</gene>
<dbReference type="AlphaFoldDB" id="A0A0N8H6L7"/>
<name>A0A0N8H6L7_9HYPO</name>
<keyword evidence="3" id="KW-1185">Reference proteome</keyword>
<reference evidence="2 3" key="1">
    <citation type="submission" date="2015-09" db="EMBL/GenBank/DDBJ databases">
        <title>Draft genome of a European isolate of the apple canker pathogen Neonectria ditissima.</title>
        <authorList>
            <person name="Gomez-Cortecero A."/>
            <person name="Harrison R.J."/>
            <person name="Armitage A.D."/>
        </authorList>
    </citation>
    <scope>NUCLEOTIDE SEQUENCE [LARGE SCALE GENOMIC DNA]</scope>
    <source>
        <strain evidence="2 3">R09/05</strain>
    </source>
</reference>
<dbReference type="Proteomes" id="UP000050424">
    <property type="component" value="Unassembled WGS sequence"/>
</dbReference>
<feature type="region of interest" description="Disordered" evidence="1">
    <location>
        <begin position="81"/>
        <end position="119"/>
    </location>
</feature>